<dbReference type="SUPFAM" id="SSF102400">
    <property type="entry name" value="DNA polymerase III chi subunit"/>
    <property type="match status" value="1"/>
</dbReference>
<dbReference type="GO" id="GO:0032298">
    <property type="term" value="P:positive regulation of DNA-templated DNA replication initiation"/>
    <property type="evidence" value="ECO:0007669"/>
    <property type="project" value="TreeGrafter"/>
</dbReference>
<keyword evidence="2" id="KW-1185">Reference proteome</keyword>
<sequence length="151" mass="17073">MSQVTFYLMSELDETGASACERLACQLAAESWSSGHLYVHCADQAQAERLDELLWQLPPDRFVPHQLQGEAGQAPVEIGHQPPKRRYARLINLAWEAPLFAGNFPQVVDFVPTDDTQKQQARERYKHYRQAGHALEMRDQPALAAHNPAQP</sequence>
<dbReference type="AlphaFoldDB" id="R1H6J9"/>
<comment type="caution">
    <text evidence="1">The sequence shown here is derived from an EMBL/GenBank/DDBJ whole genome shotgun (WGS) entry which is preliminary data.</text>
</comment>
<evidence type="ECO:0000313" key="1">
    <source>
        <dbReference type="EMBL" id="EOD54079.1"/>
    </source>
</evidence>
<dbReference type="PATRIC" id="fig|1268236.3.peg.3173"/>
<name>R1H6J9_9GAMM</name>
<dbReference type="GO" id="GO:0006260">
    <property type="term" value="P:DNA replication"/>
    <property type="evidence" value="ECO:0007669"/>
    <property type="project" value="InterPro"/>
</dbReference>
<dbReference type="EMBL" id="AQGQ01000136">
    <property type="protein sequence ID" value="EOD54079.1"/>
    <property type="molecule type" value="Genomic_DNA"/>
</dbReference>
<organism evidence="1 2">
    <name type="scientific">Aeromonas molluscorum 848</name>
    <dbReference type="NCBI Taxonomy" id="1268236"/>
    <lineage>
        <taxon>Bacteria</taxon>
        <taxon>Pseudomonadati</taxon>
        <taxon>Pseudomonadota</taxon>
        <taxon>Gammaproteobacteria</taxon>
        <taxon>Aeromonadales</taxon>
        <taxon>Aeromonadaceae</taxon>
        <taxon>Aeromonas</taxon>
    </lineage>
</organism>
<dbReference type="Pfam" id="PF04364">
    <property type="entry name" value="DNA_pol3_chi"/>
    <property type="match status" value="1"/>
</dbReference>
<dbReference type="Gene3D" id="3.40.50.10110">
    <property type="entry name" value="DNA polymerase III subunit chi"/>
    <property type="match status" value="1"/>
</dbReference>
<dbReference type="PANTHER" id="PTHR38767:SF1">
    <property type="entry name" value="DNA POLYMERASE III SUBUNIT CHI"/>
    <property type="match status" value="1"/>
</dbReference>
<dbReference type="OrthoDB" id="5297568at2"/>
<reference evidence="1 2" key="1">
    <citation type="journal article" date="2013" name="Genome Announc.">
        <title>Draft Genome Sequence of Aeromonas molluscorum Strain 848TT, Isolated from Bivalve Molluscs.</title>
        <authorList>
            <person name="Spataro N."/>
            <person name="Farfan M."/>
            <person name="Albarral V."/>
            <person name="Sanglas A."/>
            <person name="Loren J.G."/>
            <person name="Fuste M.C."/>
            <person name="Bosch E."/>
        </authorList>
    </citation>
    <scope>NUCLEOTIDE SEQUENCE [LARGE SCALE GENOMIC DNA]</scope>
    <source>
        <strain evidence="1 2">848</strain>
    </source>
</reference>
<evidence type="ECO:0000313" key="2">
    <source>
        <dbReference type="Proteomes" id="UP000013526"/>
    </source>
</evidence>
<dbReference type="PANTHER" id="PTHR38767">
    <property type="entry name" value="DNA POLYMERASE III SUBUNIT CHI"/>
    <property type="match status" value="1"/>
</dbReference>
<dbReference type="Proteomes" id="UP000013526">
    <property type="component" value="Unassembled WGS sequence"/>
</dbReference>
<dbReference type="GO" id="GO:0003887">
    <property type="term" value="F:DNA-directed DNA polymerase activity"/>
    <property type="evidence" value="ECO:0007669"/>
    <property type="project" value="InterPro"/>
</dbReference>
<accession>R1H6J9</accession>
<dbReference type="RefSeq" id="WP_005906558.1">
    <property type="nucleotide sequence ID" value="NZ_AQGQ01000136.1"/>
</dbReference>
<proteinExistence type="predicted"/>
<protein>
    <submittedName>
        <fullName evidence="1">DNA polymerase III, chi subunit</fullName>
    </submittedName>
</protein>
<gene>
    <name evidence="1" type="ORF">G113_16205</name>
</gene>
<dbReference type="GO" id="GO:0003677">
    <property type="term" value="F:DNA binding"/>
    <property type="evidence" value="ECO:0007669"/>
    <property type="project" value="InterPro"/>
</dbReference>
<dbReference type="InterPro" id="IPR007459">
    <property type="entry name" value="DNA_pol3_chi"/>
</dbReference>
<dbReference type="InterPro" id="IPR036768">
    <property type="entry name" value="PolIII_chi_sf"/>
</dbReference>